<name>A0A7M7LJP5_NASVI</name>
<feature type="chain" id="PRO_5029511837" evidence="2">
    <location>
        <begin position="24"/>
        <end position="237"/>
    </location>
</feature>
<keyword evidence="2" id="KW-0732">Signal</keyword>
<organism evidence="3 4">
    <name type="scientific">Nasonia vitripennis</name>
    <name type="common">Parasitic wasp</name>
    <dbReference type="NCBI Taxonomy" id="7425"/>
    <lineage>
        <taxon>Eukaryota</taxon>
        <taxon>Metazoa</taxon>
        <taxon>Ecdysozoa</taxon>
        <taxon>Arthropoda</taxon>
        <taxon>Hexapoda</taxon>
        <taxon>Insecta</taxon>
        <taxon>Pterygota</taxon>
        <taxon>Neoptera</taxon>
        <taxon>Endopterygota</taxon>
        <taxon>Hymenoptera</taxon>
        <taxon>Apocrita</taxon>
        <taxon>Proctotrupomorpha</taxon>
        <taxon>Chalcidoidea</taxon>
        <taxon>Pteromalidae</taxon>
        <taxon>Pteromalinae</taxon>
        <taxon>Nasonia</taxon>
    </lineage>
</organism>
<feature type="compositionally biased region" description="Low complexity" evidence="1">
    <location>
        <begin position="130"/>
        <end position="139"/>
    </location>
</feature>
<keyword evidence="4" id="KW-1185">Reference proteome</keyword>
<evidence type="ECO:0000256" key="2">
    <source>
        <dbReference type="SAM" id="SignalP"/>
    </source>
</evidence>
<evidence type="ECO:0000256" key="1">
    <source>
        <dbReference type="SAM" id="MobiDB-lite"/>
    </source>
</evidence>
<feature type="compositionally biased region" description="Basic and acidic residues" evidence="1">
    <location>
        <begin position="208"/>
        <end position="217"/>
    </location>
</feature>
<feature type="region of interest" description="Disordered" evidence="1">
    <location>
        <begin position="110"/>
        <end position="176"/>
    </location>
</feature>
<feature type="compositionally biased region" description="Acidic residues" evidence="1">
    <location>
        <begin position="227"/>
        <end position="237"/>
    </location>
</feature>
<dbReference type="AlphaFoldDB" id="A0A7M7LJP5"/>
<sequence>MIGKTIVLLSLLLLCVVFTPAQSDPLRRKAEDRPTTLNRQGRTFGFNWFGSRDWPQFRQIWRLPSFPTINGMSSFFEDEQLHENFHKRISDLENGQRRIVNYLRKLSADKNANGPSSSSSTTTQLPECLPTPVADSVDPPAVPINATGIAPEPQTSTAASTTTTVETRPKDEKTEAATTIDYVTTESTTSADKFADKNVEAVTVPTKVSEESSKGADEETTVAPESYDSEETNELFV</sequence>
<reference evidence="3" key="1">
    <citation type="submission" date="2021-01" db="UniProtKB">
        <authorList>
            <consortium name="EnsemblMetazoa"/>
        </authorList>
    </citation>
    <scope>IDENTIFICATION</scope>
</reference>
<gene>
    <name evidence="3" type="primary">100122461</name>
</gene>
<feature type="region of interest" description="Disordered" evidence="1">
    <location>
        <begin position="205"/>
        <end position="237"/>
    </location>
</feature>
<dbReference type="EnsemblMetazoa" id="XM_001606017">
    <property type="protein sequence ID" value="XP_001606067"/>
    <property type="gene ID" value="LOC100122461"/>
</dbReference>
<dbReference type="InParanoid" id="A0A7M7LJP5"/>
<evidence type="ECO:0000313" key="3">
    <source>
        <dbReference type="EnsemblMetazoa" id="XP_001606067"/>
    </source>
</evidence>
<protein>
    <submittedName>
        <fullName evidence="3">Uncharacterized protein</fullName>
    </submittedName>
</protein>
<accession>A0A7M7LJP5</accession>
<dbReference type="KEGG" id="nvi:100122461"/>
<proteinExistence type="predicted"/>
<evidence type="ECO:0000313" key="4">
    <source>
        <dbReference type="Proteomes" id="UP000002358"/>
    </source>
</evidence>
<dbReference type="Proteomes" id="UP000002358">
    <property type="component" value="Chromosome 2"/>
</dbReference>
<feature type="compositionally biased region" description="Low complexity" evidence="1">
    <location>
        <begin position="155"/>
        <end position="164"/>
    </location>
</feature>
<feature type="signal peptide" evidence="2">
    <location>
        <begin position="1"/>
        <end position="23"/>
    </location>
</feature>
<dbReference type="OrthoDB" id="10588527at2759"/>